<feature type="chain" id="PRO_5012398855" description="Alpha/beta hydrolase" evidence="1">
    <location>
        <begin position="21"/>
        <end position="292"/>
    </location>
</feature>
<dbReference type="RefSeq" id="WP_089370829.1">
    <property type="nucleotide sequence ID" value="NZ_BMEP01000001.1"/>
</dbReference>
<dbReference type="SUPFAM" id="SSF53474">
    <property type="entry name" value="alpha/beta-Hydrolases"/>
    <property type="match status" value="1"/>
</dbReference>
<dbReference type="PANTHER" id="PTHR48098">
    <property type="entry name" value="ENTEROCHELIN ESTERASE-RELATED"/>
    <property type="match status" value="1"/>
</dbReference>
<accession>A0A238YG40</accession>
<dbReference type="InterPro" id="IPR029058">
    <property type="entry name" value="AB_hydrolase_fold"/>
</dbReference>
<dbReference type="PANTHER" id="PTHR48098:SF6">
    <property type="entry name" value="FERRI-BACILLIBACTIN ESTERASE BESA"/>
    <property type="match status" value="1"/>
</dbReference>
<evidence type="ECO:0000313" key="3">
    <source>
        <dbReference type="Proteomes" id="UP000198379"/>
    </source>
</evidence>
<evidence type="ECO:0000313" key="2">
    <source>
        <dbReference type="EMBL" id="SNR70087.1"/>
    </source>
</evidence>
<evidence type="ECO:0000256" key="1">
    <source>
        <dbReference type="SAM" id="SignalP"/>
    </source>
</evidence>
<dbReference type="Pfam" id="PF00756">
    <property type="entry name" value="Esterase"/>
    <property type="match status" value="1"/>
</dbReference>
<name>A0A238YG40_9FLAO</name>
<keyword evidence="1" id="KW-0732">Signal</keyword>
<feature type="signal peptide" evidence="1">
    <location>
        <begin position="1"/>
        <end position="20"/>
    </location>
</feature>
<organism evidence="2 3">
    <name type="scientific">Dokdonia pacifica</name>
    <dbReference type="NCBI Taxonomy" id="1627892"/>
    <lineage>
        <taxon>Bacteria</taxon>
        <taxon>Pseudomonadati</taxon>
        <taxon>Bacteroidota</taxon>
        <taxon>Flavobacteriia</taxon>
        <taxon>Flavobacteriales</taxon>
        <taxon>Flavobacteriaceae</taxon>
        <taxon>Dokdonia</taxon>
    </lineage>
</organism>
<dbReference type="OrthoDB" id="1185352at2"/>
<dbReference type="InterPro" id="IPR050583">
    <property type="entry name" value="Mycobacterial_A85_antigen"/>
</dbReference>
<keyword evidence="3" id="KW-1185">Reference proteome</keyword>
<sequence length="292" mass="33322">MKTFQLLIVVSFISLNTVFAQNNDAHTGKKSLLELPKTEVIPIKETKTNRQYELYVELPDGYSENDSIQYPVIYYTDAMWHVEILSGAAEYIVEEAILVGISWQKDIDEEFKKAGRFHVSRFRDYSVRKSSNEEHQAKYQFGQAANHLDFIRNDVIKYVETHYRTDPDNRTYFGYSLGGVFGAYTLLAQPDTFKNYILGSPALEGDIPMLSKLTSHQNTNANVFISYGSLEKESSKHVEEFITLLKNRNDKSLSVESVIIEGNHQTAFPLTGIRSVTWLASLNKGQDENTHN</sequence>
<protein>
    <recommendedName>
        <fullName evidence="4">Alpha/beta hydrolase</fullName>
    </recommendedName>
</protein>
<gene>
    <name evidence="2" type="ORF">SAMN06265376_10241</name>
</gene>
<proteinExistence type="predicted"/>
<evidence type="ECO:0008006" key="4">
    <source>
        <dbReference type="Google" id="ProtNLM"/>
    </source>
</evidence>
<dbReference type="Proteomes" id="UP000198379">
    <property type="component" value="Unassembled WGS sequence"/>
</dbReference>
<reference evidence="2 3" key="1">
    <citation type="submission" date="2017-06" db="EMBL/GenBank/DDBJ databases">
        <authorList>
            <person name="Kim H.J."/>
            <person name="Triplett B.A."/>
        </authorList>
    </citation>
    <scope>NUCLEOTIDE SEQUENCE [LARGE SCALE GENOMIC DNA]</scope>
    <source>
        <strain evidence="2 3">DSM 25597</strain>
    </source>
</reference>
<dbReference type="AlphaFoldDB" id="A0A238YG40"/>
<dbReference type="Gene3D" id="3.40.50.1820">
    <property type="entry name" value="alpha/beta hydrolase"/>
    <property type="match status" value="1"/>
</dbReference>
<dbReference type="EMBL" id="FZNY01000002">
    <property type="protein sequence ID" value="SNR70087.1"/>
    <property type="molecule type" value="Genomic_DNA"/>
</dbReference>
<dbReference type="InterPro" id="IPR000801">
    <property type="entry name" value="Esterase-like"/>
</dbReference>